<keyword evidence="1" id="KW-0175">Coiled coil</keyword>
<reference evidence="3" key="1">
    <citation type="submission" date="2016-10" db="EMBL/GenBank/DDBJ databases">
        <title>Proteomic and phylogenetic analysis of the outer membrane protein repertoire of gastric Helicobacter species.</title>
        <authorList>
            <person name="Joosten M."/>
        </authorList>
    </citation>
    <scope>NUCLEOTIDE SEQUENCE</scope>
    <source>
        <strain evidence="2">Acino1</strain>
        <strain evidence="3">Acino2</strain>
        <strain evidence="4">Acino4</strain>
    </source>
</reference>
<accession>A0A1M4NGF1</accession>
<sequence length="53" mass="6058">MKQPFLGTTPNPNDIPFKGNVNLNAEINAIQKNVRNFSTRVQQAQHKRHYLAP</sequence>
<evidence type="ECO:0000256" key="1">
    <source>
        <dbReference type="SAM" id="Coils"/>
    </source>
</evidence>
<name>A0A1M4NGF1_HELAC</name>
<proteinExistence type="predicted"/>
<dbReference type="EMBL" id="LT632861">
    <property type="protein sequence ID" value="SFZ70752.1"/>
    <property type="molecule type" value="Genomic_DNA"/>
</dbReference>
<organism evidence="3">
    <name type="scientific">Helicobacter acinonychis</name>
    <name type="common">Helicobacter acinonyx</name>
    <dbReference type="NCBI Taxonomy" id="212"/>
    <lineage>
        <taxon>Bacteria</taxon>
        <taxon>Pseudomonadati</taxon>
        <taxon>Campylobacterota</taxon>
        <taxon>Epsilonproteobacteria</taxon>
        <taxon>Campylobacterales</taxon>
        <taxon>Helicobacteraceae</taxon>
        <taxon>Helicobacter</taxon>
    </lineage>
</organism>
<feature type="coiled-coil region" evidence="1">
    <location>
        <begin position="20"/>
        <end position="47"/>
    </location>
</feature>
<dbReference type="EMBL" id="LT632718">
    <property type="protein sequence ID" value="SFZ70434.1"/>
    <property type="molecule type" value="Genomic_DNA"/>
</dbReference>
<dbReference type="AlphaFoldDB" id="A0A1M4NGF1"/>
<evidence type="ECO:0000313" key="4">
    <source>
        <dbReference type="EMBL" id="SFZ70845.1"/>
    </source>
</evidence>
<dbReference type="EMBL" id="LT632914">
    <property type="protein sequence ID" value="SFZ70845.1"/>
    <property type="molecule type" value="Genomic_DNA"/>
</dbReference>
<protein>
    <submittedName>
        <fullName evidence="3">OMP1046</fullName>
    </submittedName>
    <submittedName>
        <fullName evidence="4">OMP1675</fullName>
    </submittedName>
    <submittedName>
        <fullName evidence="2">OMP56</fullName>
    </submittedName>
</protein>
<evidence type="ECO:0000313" key="3">
    <source>
        <dbReference type="EMBL" id="SFZ70752.1"/>
    </source>
</evidence>
<gene>
    <name evidence="3" type="primary">omp1046</name>
    <name evidence="4" type="synonym">omp1675</name>
    <name evidence="2" type="synonym">omp56</name>
</gene>
<evidence type="ECO:0000313" key="2">
    <source>
        <dbReference type="EMBL" id="SFZ70434.1"/>
    </source>
</evidence>